<accession>A0ABY2E174</accession>
<keyword evidence="2" id="KW-0472">Membrane</keyword>
<feature type="region of interest" description="Disordered" evidence="1">
    <location>
        <begin position="1"/>
        <end position="63"/>
    </location>
</feature>
<name>A0ABY2E174_9MICO</name>
<protein>
    <submittedName>
        <fullName evidence="3">Uncharacterized protein</fullName>
    </submittedName>
</protein>
<reference evidence="3 4" key="1">
    <citation type="submission" date="2019-03" db="EMBL/GenBank/DDBJ databases">
        <title>Genomic features of bacteria from cold environments.</title>
        <authorList>
            <person name="Shen L."/>
        </authorList>
    </citation>
    <scope>NUCLEOTIDE SEQUENCE [LARGE SCALE GENOMIC DNA]</scope>
    <source>
        <strain evidence="4">T3246-1</strain>
    </source>
</reference>
<keyword evidence="4" id="KW-1185">Reference proteome</keyword>
<dbReference type="EMBL" id="SMNA01000007">
    <property type="protein sequence ID" value="TDE91706.1"/>
    <property type="molecule type" value="Genomic_DNA"/>
</dbReference>
<evidence type="ECO:0000256" key="2">
    <source>
        <dbReference type="SAM" id="Phobius"/>
    </source>
</evidence>
<organism evidence="3 4">
    <name type="scientific">Occultella glacieicola</name>
    <dbReference type="NCBI Taxonomy" id="2518684"/>
    <lineage>
        <taxon>Bacteria</taxon>
        <taxon>Bacillati</taxon>
        <taxon>Actinomycetota</taxon>
        <taxon>Actinomycetes</taxon>
        <taxon>Micrococcales</taxon>
        <taxon>Ruaniaceae</taxon>
        <taxon>Occultella</taxon>
    </lineage>
</organism>
<keyword evidence="2" id="KW-1133">Transmembrane helix</keyword>
<feature type="compositionally biased region" description="Low complexity" evidence="1">
    <location>
        <begin position="1"/>
        <end position="17"/>
    </location>
</feature>
<evidence type="ECO:0000256" key="1">
    <source>
        <dbReference type="SAM" id="MobiDB-lite"/>
    </source>
</evidence>
<comment type="caution">
    <text evidence="3">The sequence shown here is derived from an EMBL/GenBank/DDBJ whole genome shotgun (WGS) entry which is preliminary data.</text>
</comment>
<keyword evidence="2" id="KW-0812">Transmembrane</keyword>
<feature type="transmembrane region" description="Helical" evidence="2">
    <location>
        <begin position="70"/>
        <end position="95"/>
    </location>
</feature>
<evidence type="ECO:0000313" key="4">
    <source>
        <dbReference type="Proteomes" id="UP000504882"/>
    </source>
</evidence>
<proteinExistence type="predicted"/>
<evidence type="ECO:0000313" key="3">
    <source>
        <dbReference type="EMBL" id="TDE91706.1"/>
    </source>
</evidence>
<feature type="compositionally biased region" description="Pro residues" evidence="1">
    <location>
        <begin position="18"/>
        <end position="32"/>
    </location>
</feature>
<dbReference type="Proteomes" id="UP000504882">
    <property type="component" value="Unassembled WGS sequence"/>
</dbReference>
<dbReference type="RefSeq" id="WP_133108738.1">
    <property type="nucleotide sequence ID" value="NZ_SMNA01000007.1"/>
</dbReference>
<sequence length="104" mass="10575">MATITPAPTTARAALPARPRPTAPTQPRPTGPAVPAVPTGRAADDRGTHAPPSTRFAAVDARPRPVRDGLLPATLSLLAVLGILTGLAAAAGWVVRLLADYMLG</sequence>
<gene>
    <name evidence="3" type="ORF">EXU48_16410</name>
</gene>